<evidence type="ECO:0000259" key="4">
    <source>
        <dbReference type="PROSITE" id="PS50075"/>
    </source>
</evidence>
<dbReference type="OrthoDB" id="9778690at2"/>
<reference evidence="5 6" key="1">
    <citation type="journal article" date="2008" name="Int. J. Syst. Evol. Microbiol.">
        <title>Description of Roseateles aquatilis sp. nov. and Roseateles terrae sp. nov., in the class Betaproteobacteria, and emended description of the genus Roseateles.</title>
        <authorList>
            <person name="Gomila M."/>
            <person name="Bowien B."/>
            <person name="Falsen E."/>
            <person name="Moore E.R."/>
            <person name="Lalucat J."/>
        </authorList>
    </citation>
    <scope>NUCLEOTIDE SEQUENCE [LARGE SCALE GENOMIC DNA]</scope>
    <source>
        <strain evidence="5 6">CCUG 48205</strain>
    </source>
</reference>
<dbReference type="InterPro" id="IPR036736">
    <property type="entry name" value="ACP-like_sf"/>
</dbReference>
<dbReference type="GO" id="GO:0004312">
    <property type="term" value="F:fatty acid synthase activity"/>
    <property type="evidence" value="ECO:0007669"/>
    <property type="project" value="TreeGrafter"/>
</dbReference>
<protein>
    <recommendedName>
        <fullName evidence="4">Carrier domain-containing protein</fullName>
    </recommendedName>
</protein>
<evidence type="ECO:0000256" key="1">
    <source>
        <dbReference type="ARBA" id="ARBA00022450"/>
    </source>
</evidence>
<dbReference type="GO" id="GO:0031177">
    <property type="term" value="F:phosphopantetheine binding"/>
    <property type="evidence" value="ECO:0007669"/>
    <property type="project" value="InterPro"/>
</dbReference>
<gene>
    <name evidence="5" type="ORF">CDN99_10925</name>
</gene>
<dbReference type="Gene3D" id="1.10.1200.10">
    <property type="entry name" value="ACP-like"/>
    <property type="match status" value="1"/>
</dbReference>
<dbReference type="SMART" id="SM00823">
    <property type="entry name" value="PKS_PP"/>
    <property type="match status" value="1"/>
</dbReference>
<keyword evidence="1" id="KW-0596">Phosphopantetheine</keyword>
<dbReference type="Gene3D" id="3.40.50.720">
    <property type="entry name" value="NAD(P)-binding Rossmann-like Domain"/>
    <property type="match status" value="1"/>
</dbReference>
<evidence type="ECO:0000256" key="2">
    <source>
        <dbReference type="ARBA" id="ARBA00022553"/>
    </source>
</evidence>
<evidence type="ECO:0000313" key="5">
    <source>
        <dbReference type="EMBL" id="OWQ91000.1"/>
    </source>
</evidence>
<feature type="domain" description="Carrier" evidence="4">
    <location>
        <begin position="528"/>
        <end position="603"/>
    </location>
</feature>
<dbReference type="SUPFAM" id="SSF47336">
    <property type="entry name" value="ACP-like"/>
    <property type="match status" value="1"/>
</dbReference>
<dbReference type="InterPro" id="IPR036291">
    <property type="entry name" value="NAD(P)-bd_dom_sf"/>
</dbReference>
<dbReference type="Proteomes" id="UP000197468">
    <property type="component" value="Unassembled WGS sequence"/>
</dbReference>
<dbReference type="InterPro" id="IPR020806">
    <property type="entry name" value="PKS_PP-bd"/>
</dbReference>
<accession>A0A246JEL0</accession>
<dbReference type="PROSITE" id="PS00012">
    <property type="entry name" value="PHOSPHOPANTETHEINE"/>
    <property type="match status" value="1"/>
</dbReference>
<dbReference type="CDD" id="cd08953">
    <property type="entry name" value="KR_2_SDR_x"/>
    <property type="match status" value="1"/>
</dbReference>
<dbReference type="PROSITE" id="PS50075">
    <property type="entry name" value="CARRIER"/>
    <property type="match status" value="1"/>
</dbReference>
<dbReference type="InterPro" id="IPR057326">
    <property type="entry name" value="KR_dom"/>
</dbReference>
<sequence length="634" mass="65658">MPATSAVSGKTAMSTTTETAVAPRDGVALVLANADATATQLVDALVARLTGQGWQVVRAVPGREFAHAEPGVYQLRADRVEDIAALLVALGDRGPVMRVFHLGGLGPRIAPGTGDDAYFGLLALLQALEGAPASHGAEARPVVAVVADGLGDVSGCEALAPGKATLLGLAKVAGQEYPGLDCRVIDAPRVASAAAAVALAAALAAALVDEADRGRDFLVALRGAQRWVRRYRPVPADLPRHERLRRGGTYLITGGMGAVGLALARYLAGTWGARLVLLGRTPLPPRSDWPALAEAADQPATLRRTLRQLLDLEAAGAEVMTVVADVLVAAELQAALARAHARFGPVHGVVHAVVHPGRGLIGRRARADVEAAWASKIAGTDCVLRAVAGEPLDFVMLCSSVAALIGGLSRSDYAAANAGMDALAAARRRETGLPVVSVNWDAWRDVGVAVDLDLPGGVGLDEAGGVRAFERILLGPDLPQVVVSTTPLEARLGPLDQGLLAALEELPATTAATAVGQPRPVLPTPYVAPDGVLQEGLSAIWTEMLGIAPLGVDDSLFDLGGDSLLAIRLLSRVRKVYGVELHPADFFRAPTIARQADEIERRLLDEIEQTDPLGLTPDADGAMSGSPDSLSVAT</sequence>
<feature type="region of interest" description="Disordered" evidence="3">
    <location>
        <begin position="611"/>
        <end position="634"/>
    </location>
</feature>
<dbReference type="PANTHER" id="PTHR43775:SF37">
    <property type="entry name" value="SI:DKEY-61P9.11"/>
    <property type="match status" value="1"/>
</dbReference>
<dbReference type="Pfam" id="PF08659">
    <property type="entry name" value="KR"/>
    <property type="match status" value="1"/>
</dbReference>
<dbReference type="PANTHER" id="PTHR43775">
    <property type="entry name" value="FATTY ACID SYNTHASE"/>
    <property type="match status" value="1"/>
</dbReference>
<evidence type="ECO:0000256" key="3">
    <source>
        <dbReference type="SAM" id="MobiDB-lite"/>
    </source>
</evidence>
<keyword evidence="2" id="KW-0597">Phosphoprotein</keyword>
<dbReference type="SMART" id="SM00822">
    <property type="entry name" value="PKS_KR"/>
    <property type="match status" value="1"/>
</dbReference>
<comment type="caution">
    <text evidence="5">The sequence shown here is derived from an EMBL/GenBank/DDBJ whole genome shotgun (WGS) entry which is preliminary data.</text>
</comment>
<dbReference type="GO" id="GO:0006633">
    <property type="term" value="P:fatty acid biosynthetic process"/>
    <property type="evidence" value="ECO:0007669"/>
    <property type="project" value="TreeGrafter"/>
</dbReference>
<dbReference type="Pfam" id="PF00550">
    <property type="entry name" value="PP-binding"/>
    <property type="match status" value="1"/>
</dbReference>
<dbReference type="InterPro" id="IPR009081">
    <property type="entry name" value="PP-bd_ACP"/>
</dbReference>
<dbReference type="InterPro" id="IPR006162">
    <property type="entry name" value="Ppantetheine_attach_site"/>
</dbReference>
<organism evidence="5 6">
    <name type="scientific">Roseateles aquatilis</name>
    <dbReference type="NCBI Taxonomy" id="431061"/>
    <lineage>
        <taxon>Bacteria</taxon>
        <taxon>Pseudomonadati</taxon>
        <taxon>Pseudomonadota</taxon>
        <taxon>Betaproteobacteria</taxon>
        <taxon>Burkholderiales</taxon>
        <taxon>Sphaerotilaceae</taxon>
        <taxon>Roseateles</taxon>
    </lineage>
</organism>
<dbReference type="InterPro" id="IPR050091">
    <property type="entry name" value="PKS_NRPS_Biosynth_Enz"/>
</dbReference>
<evidence type="ECO:0000313" key="6">
    <source>
        <dbReference type="Proteomes" id="UP000197468"/>
    </source>
</evidence>
<keyword evidence="6" id="KW-1185">Reference proteome</keyword>
<dbReference type="EMBL" id="NIOF01000004">
    <property type="protein sequence ID" value="OWQ91000.1"/>
    <property type="molecule type" value="Genomic_DNA"/>
</dbReference>
<dbReference type="InterPro" id="IPR013968">
    <property type="entry name" value="PKS_KR"/>
</dbReference>
<name>A0A246JEL0_9BURK</name>
<dbReference type="SUPFAM" id="SSF51735">
    <property type="entry name" value="NAD(P)-binding Rossmann-fold domains"/>
    <property type="match status" value="2"/>
</dbReference>
<proteinExistence type="predicted"/>
<dbReference type="AlphaFoldDB" id="A0A246JEL0"/>